<dbReference type="Pfam" id="PF00132">
    <property type="entry name" value="Hexapep"/>
    <property type="match status" value="1"/>
</dbReference>
<dbReference type="PATRIC" id="fig|246787.4.peg.1940"/>
<evidence type="ECO:0000256" key="4">
    <source>
        <dbReference type="ARBA" id="ARBA00055587"/>
    </source>
</evidence>
<dbReference type="Proteomes" id="UP000061809">
    <property type="component" value="Chromosome"/>
</dbReference>
<dbReference type="Gene3D" id="2.160.10.10">
    <property type="entry name" value="Hexapeptide repeat proteins"/>
    <property type="match status" value="1"/>
</dbReference>
<accession>A0A0P0GM44</accession>
<dbReference type="Proteomes" id="UP000325055">
    <property type="component" value="Unassembled WGS sequence"/>
</dbReference>
<dbReference type="FunFam" id="2.160.10.10:FF:000025">
    <property type="entry name" value="Hexapeptide-repeat containing-acetyltransferase"/>
    <property type="match status" value="1"/>
</dbReference>
<keyword evidence="3 6" id="KW-0012">Acyltransferase</keyword>
<reference evidence="8" key="3">
    <citation type="submission" date="2023-03" db="EMBL/GenBank/DDBJ databases">
        <title>DFI Biobank Strains.</title>
        <authorList>
            <person name="Mostad J."/>
            <person name="Paddock L."/>
            <person name="Medina S."/>
            <person name="Waligurski E."/>
            <person name="Barat B."/>
            <person name="Smith R."/>
            <person name="Burgo V."/>
            <person name="Metcalfe C."/>
            <person name="Woodson C."/>
            <person name="Sundararajan A."/>
            <person name="Ramaswamy R."/>
            <person name="Lin H."/>
            <person name="Pamer E.G."/>
        </authorList>
    </citation>
    <scope>NUCLEOTIDE SEQUENCE</scope>
    <source>
        <strain evidence="8">DFI.9.5</strain>
    </source>
</reference>
<gene>
    <name evidence="6" type="ORF">BcellWH2_01882</name>
    <name evidence="7" type="ORF">F2Y86_13300</name>
    <name evidence="8" type="ORF">PZH42_03680</name>
</gene>
<dbReference type="InterPro" id="IPR001451">
    <property type="entry name" value="Hexapep"/>
</dbReference>
<comment type="function">
    <text evidence="4">Acetyltransferase implicated in the O-acetylation of Nod factors.</text>
</comment>
<dbReference type="CDD" id="cd03357">
    <property type="entry name" value="LbH_MAT_GAT"/>
    <property type="match status" value="1"/>
</dbReference>
<dbReference type="EMBL" id="JARFID010000002">
    <property type="protein sequence ID" value="MDE8693194.1"/>
    <property type="molecule type" value="Genomic_DNA"/>
</dbReference>
<evidence type="ECO:0000256" key="5">
    <source>
        <dbReference type="ARBA" id="ARBA00067695"/>
    </source>
</evidence>
<sequence length="186" mass="20366">MNEVEKMRSSQLADMSAPEVQVKFEYAKKLLARMRQLSTYDEAYRGLLEDLIPGIPETSVVCPPFHCDHGDGIRLGEHVFVNANCTFLDGGYITIGAHTLVGPCVQIYTPQHPMDYVERRTPKEYAYPVTIGEDCWIGGGAVICPGVTIGDRCIIGAGSVVTKNIPDDSVAVGNPAKVIRKVMPER</sequence>
<dbReference type="AlphaFoldDB" id="A0A0P0GM44"/>
<dbReference type="InterPro" id="IPR051159">
    <property type="entry name" value="Hexapeptide_acetyltransf"/>
</dbReference>
<name>A0A0P0GM44_9BACE</name>
<proteinExistence type="inferred from homology"/>
<evidence type="ECO:0000256" key="2">
    <source>
        <dbReference type="ARBA" id="ARBA00022679"/>
    </source>
</evidence>
<comment type="similarity">
    <text evidence="1">Belongs to the transferase hexapeptide repeat family.</text>
</comment>
<organism evidence="6 9">
    <name type="scientific">Bacteroides cellulosilyticus</name>
    <dbReference type="NCBI Taxonomy" id="246787"/>
    <lineage>
        <taxon>Bacteria</taxon>
        <taxon>Pseudomonadati</taxon>
        <taxon>Bacteroidota</taxon>
        <taxon>Bacteroidia</taxon>
        <taxon>Bacteroidales</taxon>
        <taxon>Bacteroidaceae</taxon>
        <taxon>Bacteroides</taxon>
    </lineage>
</organism>
<dbReference type="EMBL" id="CP012801">
    <property type="protein sequence ID" value="ALJ59133.1"/>
    <property type="molecule type" value="Genomic_DNA"/>
</dbReference>
<evidence type="ECO:0000313" key="7">
    <source>
        <dbReference type="EMBL" id="KAA5408767.1"/>
    </source>
</evidence>
<evidence type="ECO:0000313" key="10">
    <source>
        <dbReference type="Proteomes" id="UP000325055"/>
    </source>
</evidence>
<evidence type="ECO:0000313" key="8">
    <source>
        <dbReference type="EMBL" id="MDE8693194.1"/>
    </source>
</evidence>
<evidence type="ECO:0000313" key="9">
    <source>
        <dbReference type="Proteomes" id="UP000061809"/>
    </source>
</evidence>
<dbReference type="PANTHER" id="PTHR23416:SF23">
    <property type="entry name" value="ACETYLTRANSFERASE C18B11.09C-RELATED"/>
    <property type="match status" value="1"/>
</dbReference>
<evidence type="ECO:0000256" key="3">
    <source>
        <dbReference type="ARBA" id="ARBA00023315"/>
    </source>
</evidence>
<dbReference type="PANTHER" id="PTHR23416">
    <property type="entry name" value="SIALIC ACID SYNTHASE-RELATED"/>
    <property type="match status" value="1"/>
</dbReference>
<dbReference type="InterPro" id="IPR011004">
    <property type="entry name" value="Trimer_LpxA-like_sf"/>
</dbReference>
<dbReference type="EMBL" id="VVYW01000009">
    <property type="protein sequence ID" value="KAA5408767.1"/>
    <property type="molecule type" value="Genomic_DNA"/>
</dbReference>
<keyword evidence="2 6" id="KW-0808">Transferase</keyword>
<dbReference type="GO" id="GO:0005829">
    <property type="term" value="C:cytosol"/>
    <property type="evidence" value="ECO:0007669"/>
    <property type="project" value="TreeGrafter"/>
</dbReference>
<dbReference type="RefSeq" id="WP_022209484.1">
    <property type="nucleotide sequence ID" value="NZ_CAXKYC010000003.1"/>
</dbReference>
<reference evidence="6 9" key="1">
    <citation type="journal article" date="2015" name="Science">
        <title>Genetic determinants of in vivo fitness and diet responsiveness in multiple human gut Bacteroides.</title>
        <authorList>
            <person name="Wu M."/>
            <person name="McNulty N.P."/>
            <person name="Rodionov D.A."/>
            <person name="Khoroshkin M.S."/>
            <person name="Griffin N.W."/>
            <person name="Cheng J."/>
            <person name="Latreille P."/>
            <person name="Kerstetter R.A."/>
            <person name="Terrapon N."/>
            <person name="Henrissat B."/>
            <person name="Osterman A.L."/>
            <person name="Gordon J.I."/>
        </authorList>
    </citation>
    <scope>NUCLEOTIDE SEQUENCE [LARGE SCALE GENOMIC DNA]</scope>
    <source>
        <strain evidence="6 9">WH2</strain>
    </source>
</reference>
<dbReference type="Proteomes" id="UP001221924">
    <property type="component" value="Unassembled WGS sequence"/>
</dbReference>
<dbReference type="GO" id="GO:0008374">
    <property type="term" value="F:O-acyltransferase activity"/>
    <property type="evidence" value="ECO:0007669"/>
    <property type="project" value="TreeGrafter"/>
</dbReference>
<dbReference type="KEGG" id="bcel:BcellWH2_01882"/>
<dbReference type="SUPFAM" id="SSF51161">
    <property type="entry name" value="Trimeric LpxA-like enzymes"/>
    <property type="match status" value="1"/>
</dbReference>
<protein>
    <recommendedName>
        <fullName evidence="5">Nodulation protein L</fullName>
    </recommendedName>
</protein>
<evidence type="ECO:0000313" key="6">
    <source>
        <dbReference type="EMBL" id="ALJ59133.1"/>
    </source>
</evidence>
<evidence type="ECO:0000256" key="1">
    <source>
        <dbReference type="ARBA" id="ARBA00007274"/>
    </source>
</evidence>
<reference evidence="7 10" key="2">
    <citation type="journal article" date="2019" name="Nat. Med.">
        <title>A library of human gut bacterial isolates paired with longitudinal multiomics data enables mechanistic microbiome research.</title>
        <authorList>
            <person name="Poyet M."/>
            <person name="Groussin M."/>
            <person name="Gibbons S.M."/>
            <person name="Avila-Pacheco J."/>
            <person name="Jiang X."/>
            <person name="Kearney S.M."/>
            <person name="Perrotta A.R."/>
            <person name="Berdy B."/>
            <person name="Zhao S."/>
            <person name="Lieberman T.D."/>
            <person name="Swanson P.K."/>
            <person name="Smith M."/>
            <person name="Roesemann S."/>
            <person name="Alexander J.E."/>
            <person name="Rich S.A."/>
            <person name="Livny J."/>
            <person name="Vlamakis H."/>
            <person name="Clish C."/>
            <person name="Bullock K."/>
            <person name="Deik A."/>
            <person name="Scott J."/>
            <person name="Pierce K.A."/>
            <person name="Xavier R.J."/>
            <person name="Alm E.J."/>
        </authorList>
    </citation>
    <scope>NUCLEOTIDE SEQUENCE [LARGE SCALE GENOMIC DNA]</scope>
    <source>
        <strain evidence="7 10">BIOML-A7</strain>
    </source>
</reference>